<evidence type="ECO:0000256" key="3">
    <source>
        <dbReference type="ARBA" id="ARBA00022679"/>
    </source>
</evidence>
<keyword evidence="4 10" id="KW-0548">Nucleotidyltransferase</keyword>
<keyword evidence="8" id="KW-0175">Coiled coil</keyword>
<dbReference type="Pfam" id="PF05000">
    <property type="entry name" value="RNA_pol_Rpb1_4"/>
    <property type="match status" value="1"/>
</dbReference>
<dbReference type="EC" id="2.7.7.6" evidence="1"/>
<evidence type="ECO:0000256" key="1">
    <source>
        <dbReference type="ARBA" id="ARBA00012418"/>
    </source>
</evidence>
<dbReference type="InterPro" id="IPR007083">
    <property type="entry name" value="RNA_pol_Rpb1_4"/>
</dbReference>
<dbReference type="HAMAP" id="MF_01322">
    <property type="entry name" value="RNApol_bact_RpoC"/>
    <property type="match status" value="1"/>
</dbReference>
<accession>A0A3B0V4H8</accession>
<name>A0A3B0V4H8_9ZZZZ</name>
<dbReference type="InterPro" id="IPR042102">
    <property type="entry name" value="RNA_pol_Rpb1_3_sf"/>
</dbReference>
<dbReference type="GO" id="GO:0003899">
    <property type="term" value="F:DNA-directed RNA polymerase activity"/>
    <property type="evidence" value="ECO:0007669"/>
    <property type="project" value="UniProtKB-EC"/>
</dbReference>
<dbReference type="InterPro" id="IPR012754">
    <property type="entry name" value="DNA-dir_RpoC_beta_prime_bact"/>
</dbReference>
<dbReference type="InterPro" id="IPR006592">
    <property type="entry name" value="RNA_pol_N"/>
</dbReference>
<dbReference type="InterPro" id="IPR045867">
    <property type="entry name" value="DNA-dir_RpoC_beta_prime"/>
</dbReference>
<proteinExistence type="inferred from homology"/>
<dbReference type="Pfam" id="PF00623">
    <property type="entry name" value="RNA_pol_Rpb1_2"/>
    <property type="match status" value="1"/>
</dbReference>
<dbReference type="CDD" id="cd02655">
    <property type="entry name" value="RNAP_beta'_C"/>
    <property type="match status" value="1"/>
</dbReference>
<evidence type="ECO:0000313" key="10">
    <source>
        <dbReference type="EMBL" id="VAW31739.1"/>
    </source>
</evidence>
<evidence type="ECO:0000256" key="5">
    <source>
        <dbReference type="ARBA" id="ARBA00022723"/>
    </source>
</evidence>
<dbReference type="PANTHER" id="PTHR19376:SF54">
    <property type="entry name" value="DNA-DIRECTED RNA POLYMERASE SUBUNIT BETA"/>
    <property type="match status" value="1"/>
</dbReference>
<evidence type="ECO:0000256" key="4">
    <source>
        <dbReference type="ARBA" id="ARBA00022695"/>
    </source>
</evidence>
<dbReference type="GO" id="GO:0003677">
    <property type="term" value="F:DNA binding"/>
    <property type="evidence" value="ECO:0007669"/>
    <property type="project" value="InterPro"/>
</dbReference>
<dbReference type="InterPro" id="IPR011054">
    <property type="entry name" value="Rudment_hybrid_motif"/>
</dbReference>
<organism evidence="10">
    <name type="scientific">hydrothermal vent metagenome</name>
    <dbReference type="NCBI Taxonomy" id="652676"/>
    <lineage>
        <taxon>unclassified sequences</taxon>
        <taxon>metagenomes</taxon>
        <taxon>ecological metagenomes</taxon>
    </lineage>
</organism>
<dbReference type="Gene3D" id="1.10.274.100">
    <property type="entry name" value="RNA polymerase Rpb1, domain 3"/>
    <property type="match status" value="1"/>
</dbReference>
<dbReference type="SMART" id="SM00663">
    <property type="entry name" value="RPOLA_N"/>
    <property type="match status" value="1"/>
</dbReference>
<dbReference type="EMBL" id="UOEU01000281">
    <property type="protein sequence ID" value="VAW31739.1"/>
    <property type="molecule type" value="Genomic_DNA"/>
</dbReference>
<dbReference type="InterPro" id="IPR000722">
    <property type="entry name" value="RNA_pol_asu"/>
</dbReference>
<dbReference type="SUPFAM" id="SSF64484">
    <property type="entry name" value="beta and beta-prime subunits of DNA dependent RNA-polymerase"/>
    <property type="match status" value="1"/>
</dbReference>
<dbReference type="Gene3D" id="1.10.1790.20">
    <property type="match status" value="2"/>
</dbReference>
<gene>
    <name evidence="10" type="ORF">MNBD_CHLOROFLEXI01-4249</name>
</gene>
<feature type="coiled-coil region" evidence="8">
    <location>
        <begin position="266"/>
        <end position="319"/>
    </location>
</feature>
<dbReference type="Gene3D" id="2.40.50.100">
    <property type="match status" value="2"/>
</dbReference>
<dbReference type="Gene3D" id="4.10.860.120">
    <property type="entry name" value="RNA polymerase II, clamp domain"/>
    <property type="match status" value="1"/>
</dbReference>
<sequence>METTEFRSLRISIASPDQIKSWSYGEVTKPETINYRRLRPEKDGLFCEAIFGPTRDWQCYCGKYKNVRYKGIICDKCGVEVTRSAVRRERMGHIDLAAPVAHVWYTRRVPSHMGLLLNVSRRNLDRVLYFAQYVITSVDAEARQRALKRLEDELLEAELKFEEDLQSNIGSATSDAQVRLSELETNLQTQNDSFDDRIAAATDEAMSEAQAVERRLENLKGTAASEDIVLGEAVIVKADETVGREHTVLVQEVTSERLTQVQTESEEDHQRDIAIMQKEIEELRTEAEAVGVDLRDELTQKLTRLRQQAQANREQLENLEPMVFLNENDYRELKSKFGNVFRAGMGAEALYSILKKMDLDKLSRELWQAVRTTRSKQAAKRATKRLQVVESLRKSGNRAEWMILTVLPVIPPDLRPMVQLDGGRFATSDLNDLYRRVINRNNRLKRLLDLGAPDVIVRNEKRMLQEAVDSLIDNSQRGKALSRRGRRELKSLSDMLKGKKGRFRRNLLGKRVDYSGRSVIVVGPTLKLGQCGLPKTMALELFRPFVISKLVEYGHASNVKGARRFIERQSPEVWEVLEEVIQGRPILLNRAPTLHRLGIQAFMPLLVEGKAIQLHPLVCAAFNADFDGDQMAVHVPLSQKAVTEAKELMLATRNLLKPSDGQPIVGPSKDMVLGVYYLTLMVDGRLGEGSIYSTMEEVETAYELDYVDIHAKIKLEVETYFKDDNMRYADGKPRVRIIDTSPGRVLFNKTLPEEFNFVNQILDKGGVNALINRVYRKLGDDATIKMVDEIKNIGFKYATISGTTIAVVDLTIPEERQEILDEALKRVDEFDRQYRRGLLTEEEQYQRTIEQWNDAKEKVEKAVRNAMDPASPIAVMALSGAGKGGFGPITQLAGMRGLMADPQGKIIPVPIQSNFRMGLNTLEYFISTHGARKGLADTALRTADAGYLTRRLVDIAQEMIVMDDDCGTPKGIHISRADNFGKQTLAERILGRVAAALITNPETGEIIIQEKEHFTEPISEMVDEMDIDDIYVFSPMTCEMRRGICAKCYGLDLARGKPVERGTAVGIIAAQSIGEPGTQLTLRTFHTGGTASAGGDITQGLPRVEELFEARQRPKGEAVITEIGGLTEIRVIDGVRHVFVTDIRLIDDLYDIPDGWDIKIGDNDQIEAGGILAENGDEVVVARHGGRVSRDGNSIKVTWESKDERDNEIPAGMRLLISEGQQVDAGEQLTEGSKNPHRILEILGRDAVTQYLLKEMQQVYRPQGQNIHDKHFEVIIRKMLSKVTVTSAGDTEMLPGDLIETSLFQANNAEIIEEGGQPAQAEPVLLGITKGALNTDSFLSASSFQHTIKVLASAAIAGRKDDLIGLKENVIIGKLIPAGTGFDVYKRHDELEAPEADDVEILDEAVDFSGALIDDNTDDAVLEAIAAAAAAEAAKEPLDIPEVSGGDS</sequence>
<evidence type="ECO:0000256" key="7">
    <source>
        <dbReference type="ARBA" id="ARBA00048552"/>
    </source>
</evidence>
<dbReference type="Gene3D" id="1.10.40.90">
    <property type="match status" value="1"/>
</dbReference>
<keyword evidence="3 10" id="KW-0808">Transferase</keyword>
<reference evidence="10" key="1">
    <citation type="submission" date="2018-06" db="EMBL/GenBank/DDBJ databases">
        <authorList>
            <person name="Zhirakovskaya E."/>
        </authorList>
    </citation>
    <scope>NUCLEOTIDE SEQUENCE</scope>
</reference>
<dbReference type="Gene3D" id="1.10.132.30">
    <property type="match status" value="1"/>
</dbReference>
<dbReference type="Gene3D" id="1.10.150.390">
    <property type="match status" value="1"/>
</dbReference>
<dbReference type="InterPro" id="IPR044893">
    <property type="entry name" value="RNA_pol_Rpb1_clamp_domain"/>
</dbReference>
<keyword evidence="2 10" id="KW-0240">DNA-directed RNA polymerase</keyword>
<dbReference type="GO" id="GO:0006351">
    <property type="term" value="P:DNA-templated transcription"/>
    <property type="evidence" value="ECO:0007669"/>
    <property type="project" value="InterPro"/>
</dbReference>
<dbReference type="InterPro" id="IPR007080">
    <property type="entry name" value="RNA_pol_Rpb1_1"/>
</dbReference>
<dbReference type="GO" id="GO:0046872">
    <property type="term" value="F:metal ion binding"/>
    <property type="evidence" value="ECO:0007669"/>
    <property type="project" value="UniProtKB-KW"/>
</dbReference>
<dbReference type="Gene3D" id="2.40.40.20">
    <property type="match status" value="1"/>
</dbReference>
<keyword evidence="6" id="KW-0804">Transcription</keyword>
<evidence type="ECO:0000256" key="2">
    <source>
        <dbReference type="ARBA" id="ARBA00022478"/>
    </source>
</evidence>
<evidence type="ECO:0000256" key="6">
    <source>
        <dbReference type="ARBA" id="ARBA00023163"/>
    </source>
</evidence>
<evidence type="ECO:0000259" key="9">
    <source>
        <dbReference type="SMART" id="SM00663"/>
    </source>
</evidence>
<dbReference type="InterPro" id="IPR007081">
    <property type="entry name" value="RNA_pol_Rpb1_5"/>
</dbReference>
<feature type="domain" description="RNA polymerase N-terminal" evidence="9">
    <location>
        <begin position="400"/>
        <end position="679"/>
    </location>
</feature>
<dbReference type="CDD" id="cd01609">
    <property type="entry name" value="RNAP_beta'_N"/>
    <property type="match status" value="1"/>
</dbReference>
<dbReference type="SUPFAM" id="SSF51246">
    <property type="entry name" value="Rudiment single hybrid motif"/>
    <property type="match status" value="1"/>
</dbReference>
<dbReference type="Gene3D" id="6.10.250.2940">
    <property type="match status" value="1"/>
</dbReference>
<dbReference type="Pfam" id="PF04997">
    <property type="entry name" value="RNA_pol_Rpb1_1"/>
    <property type="match status" value="2"/>
</dbReference>
<dbReference type="InterPro" id="IPR007066">
    <property type="entry name" value="RNA_pol_Rpb1_3"/>
</dbReference>
<dbReference type="InterPro" id="IPR038120">
    <property type="entry name" value="Rpb1_funnel_sf"/>
</dbReference>
<dbReference type="Pfam" id="PF04983">
    <property type="entry name" value="RNA_pol_Rpb1_3"/>
    <property type="match status" value="1"/>
</dbReference>
<evidence type="ECO:0000256" key="8">
    <source>
        <dbReference type="SAM" id="Coils"/>
    </source>
</evidence>
<protein>
    <recommendedName>
        <fullName evidence="1">DNA-directed RNA polymerase</fullName>
        <ecNumber evidence="1">2.7.7.6</ecNumber>
    </recommendedName>
</protein>
<keyword evidence="5" id="KW-0479">Metal-binding</keyword>
<feature type="coiled-coil region" evidence="8">
    <location>
        <begin position="140"/>
        <end position="167"/>
    </location>
</feature>
<dbReference type="PANTHER" id="PTHR19376">
    <property type="entry name" value="DNA-DIRECTED RNA POLYMERASE"/>
    <property type="match status" value="1"/>
</dbReference>
<dbReference type="NCBIfam" id="TIGR02386">
    <property type="entry name" value="rpoC_TIGR"/>
    <property type="match status" value="1"/>
</dbReference>
<dbReference type="Pfam" id="PF04998">
    <property type="entry name" value="RNA_pol_Rpb1_5"/>
    <property type="match status" value="1"/>
</dbReference>
<dbReference type="GO" id="GO:0000428">
    <property type="term" value="C:DNA-directed RNA polymerase complex"/>
    <property type="evidence" value="ECO:0007669"/>
    <property type="project" value="UniProtKB-KW"/>
</dbReference>
<comment type="catalytic activity">
    <reaction evidence="7">
        <text>RNA(n) + a ribonucleoside 5'-triphosphate = RNA(n+1) + diphosphate</text>
        <dbReference type="Rhea" id="RHEA:21248"/>
        <dbReference type="Rhea" id="RHEA-COMP:14527"/>
        <dbReference type="Rhea" id="RHEA-COMP:17342"/>
        <dbReference type="ChEBI" id="CHEBI:33019"/>
        <dbReference type="ChEBI" id="CHEBI:61557"/>
        <dbReference type="ChEBI" id="CHEBI:140395"/>
        <dbReference type="EC" id="2.7.7.6"/>
    </reaction>
</comment>